<evidence type="ECO:0000256" key="3">
    <source>
        <dbReference type="ARBA" id="ARBA00022475"/>
    </source>
</evidence>
<dbReference type="AlphaFoldDB" id="X1BER1"/>
<evidence type="ECO:0000259" key="8">
    <source>
        <dbReference type="PROSITE" id="PS50928"/>
    </source>
</evidence>
<dbReference type="EMBL" id="BART01019158">
    <property type="protein sequence ID" value="GAG82613.1"/>
    <property type="molecule type" value="Genomic_DNA"/>
</dbReference>
<evidence type="ECO:0000313" key="9">
    <source>
        <dbReference type="EMBL" id="GAG82613.1"/>
    </source>
</evidence>
<evidence type="ECO:0000256" key="6">
    <source>
        <dbReference type="ARBA" id="ARBA00023136"/>
    </source>
</evidence>
<evidence type="ECO:0000256" key="2">
    <source>
        <dbReference type="ARBA" id="ARBA00022448"/>
    </source>
</evidence>
<dbReference type="InterPro" id="IPR035906">
    <property type="entry name" value="MetI-like_sf"/>
</dbReference>
<dbReference type="CDD" id="cd06261">
    <property type="entry name" value="TM_PBP2"/>
    <property type="match status" value="1"/>
</dbReference>
<dbReference type="Gene3D" id="1.10.3720.10">
    <property type="entry name" value="MetI-like"/>
    <property type="match status" value="1"/>
</dbReference>
<keyword evidence="3" id="KW-1003">Cell membrane</keyword>
<reference evidence="9" key="1">
    <citation type="journal article" date="2014" name="Front. Microbiol.">
        <title>High frequency of phylogenetically diverse reductive dehalogenase-homologous genes in deep subseafloor sedimentary metagenomes.</title>
        <authorList>
            <person name="Kawai M."/>
            <person name="Futagami T."/>
            <person name="Toyoda A."/>
            <person name="Takaki Y."/>
            <person name="Nishi S."/>
            <person name="Hori S."/>
            <person name="Arai W."/>
            <person name="Tsubouchi T."/>
            <person name="Morono Y."/>
            <person name="Uchiyama I."/>
            <person name="Ito T."/>
            <person name="Fujiyama A."/>
            <person name="Inagaki F."/>
            <person name="Takami H."/>
        </authorList>
    </citation>
    <scope>NUCLEOTIDE SEQUENCE</scope>
    <source>
        <strain evidence="9">Expedition CK06-06</strain>
    </source>
</reference>
<organism evidence="9">
    <name type="scientific">marine sediment metagenome</name>
    <dbReference type="NCBI Taxonomy" id="412755"/>
    <lineage>
        <taxon>unclassified sequences</taxon>
        <taxon>metagenomes</taxon>
        <taxon>ecological metagenomes</taxon>
    </lineage>
</organism>
<dbReference type="PROSITE" id="PS50928">
    <property type="entry name" value="ABC_TM1"/>
    <property type="match status" value="1"/>
</dbReference>
<dbReference type="PANTHER" id="PTHR32243:SF18">
    <property type="entry name" value="INNER MEMBRANE ABC TRANSPORTER PERMEASE PROTEIN YCJP"/>
    <property type="match status" value="1"/>
</dbReference>
<sequence>MLALVLAIRIFPPITTAIPYYIILSKFRLVDTHIGLIISYVSFSLPFTIWLMIGFFQSLPAEIEKAATIDGCNFWQRFIKIVIPLSIPGLAVTAIFGFLYSWNEFMLASILTSENAKTLPVVIAGFISDKYLFWGKMTALGVLMTIPVIIFSSFAQRNIVKG</sequence>
<keyword evidence="6 7" id="KW-0472">Membrane</keyword>
<dbReference type="GO" id="GO:0005886">
    <property type="term" value="C:plasma membrane"/>
    <property type="evidence" value="ECO:0007669"/>
    <property type="project" value="UniProtKB-SubCell"/>
</dbReference>
<dbReference type="InterPro" id="IPR000515">
    <property type="entry name" value="MetI-like"/>
</dbReference>
<protein>
    <recommendedName>
        <fullName evidence="8">ABC transmembrane type-1 domain-containing protein</fullName>
    </recommendedName>
</protein>
<gene>
    <name evidence="9" type="ORF">S01H4_35933</name>
</gene>
<dbReference type="InterPro" id="IPR050901">
    <property type="entry name" value="BP-dep_ABC_trans_perm"/>
</dbReference>
<name>X1BER1_9ZZZZ</name>
<comment type="subcellular location">
    <subcellularLocation>
        <location evidence="1">Cell membrane</location>
        <topology evidence="1">Multi-pass membrane protein</topology>
    </subcellularLocation>
</comment>
<keyword evidence="2" id="KW-0813">Transport</keyword>
<comment type="caution">
    <text evidence="9">The sequence shown here is derived from an EMBL/GenBank/DDBJ whole genome shotgun (WGS) entry which is preliminary data.</text>
</comment>
<dbReference type="GO" id="GO:0055085">
    <property type="term" value="P:transmembrane transport"/>
    <property type="evidence" value="ECO:0007669"/>
    <property type="project" value="InterPro"/>
</dbReference>
<accession>X1BER1</accession>
<evidence type="ECO:0000256" key="1">
    <source>
        <dbReference type="ARBA" id="ARBA00004651"/>
    </source>
</evidence>
<evidence type="ECO:0000256" key="7">
    <source>
        <dbReference type="SAM" id="Phobius"/>
    </source>
</evidence>
<keyword evidence="4 7" id="KW-0812">Transmembrane</keyword>
<dbReference type="SUPFAM" id="SSF161098">
    <property type="entry name" value="MetI-like"/>
    <property type="match status" value="1"/>
</dbReference>
<feature type="transmembrane region" description="Helical" evidence="7">
    <location>
        <begin position="33"/>
        <end position="57"/>
    </location>
</feature>
<evidence type="ECO:0000256" key="5">
    <source>
        <dbReference type="ARBA" id="ARBA00022989"/>
    </source>
</evidence>
<dbReference type="Pfam" id="PF00528">
    <property type="entry name" value="BPD_transp_1"/>
    <property type="match status" value="1"/>
</dbReference>
<evidence type="ECO:0000256" key="4">
    <source>
        <dbReference type="ARBA" id="ARBA00022692"/>
    </source>
</evidence>
<feature type="non-terminal residue" evidence="9">
    <location>
        <position position="162"/>
    </location>
</feature>
<dbReference type="PANTHER" id="PTHR32243">
    <property type="entry name" value="MALTOSE TRANSPORT SYSTEM PERMEASE-RELATED"/>
    <property type="match status" value="1"/>
</dbReference>
<feature type="transmembrane region" description="Helical" evidence="7">
    <location>
        <begin position="131"/>
        <end position="155"/>
    </location>
</feature>
<feature type="domain" description="ABC transmembrane type-1" evidence="8">
    <location>
        <begin position="1"/>
        <end position="155"/>
    </location>
</feature>
<feature type="transmembrane region" description="Helical" evidence="7">
    <location>
        <begin position="78"/>
        <end position="102"/>
    </location>
</feature>
<keyword evidence="5 7" id="KW-1133">Transmembrane helix</keyword>
<proteinExistence type="predicted"/>